<dbReference type="AlphaFoldDB" id="A0A2Z4IIF7"/>
<protein>
    <recommendedName>
        <fullName evidence="3">DUF5723 domain-containing protein</fullName>
    </recommendedName>
</protein>
<dbReference type="KEGG" id="est:DN752_10495"/>
<keyword evidence="2" id="KW-1185">Reference proteome</keyword>
<dbReference type="Gene3D" id="2.40.160.60">
    <property type="entry name" value="Outer membrane protein transport protein (OMPP1/FadL/TodX)"/>
    <property type="match status" value="1"/>
</dbReference>
<accession>A0A2Z4IIF7</accession>
<dbReference type="Proteomes" id="UP000248688">
    <property type="component" value="Chromosome"/>
</dbReference>
<evidence type="ECO:0000313" key="2">
    <source>
        <dbReference type="Proteomes" id="UP000248688"/>
    </source>
</evidence>
<evidence type="ECO:0000313" key="1">
    <source>
        <dbReference type="EMBL" id="AWW30519.1"/>
    </source>
</evidence>
<reference evidence="1 2" key="1">
    <citation type="submission" date="2018-06" db="EMBL/GenBank/DDBJ databases">
        <title>Echinicola strongylocentroti sp. nov., isolated from a sea urchin Strongylocentrotus intermedius.</title>
        <authorList>
            <person name="Bae S.S."/>
        </authorList>
    </citation>
    <scope>NUCLEOTIDE SEQUENCE [LARGE SCALE GENOMIC DNA]</scope>
    <source>
        <strain evidence="1 2">MEBiC08714</strain>
    </source>
</reference>
<dbReference type="OrthoDB" id="1491239at2"/>
<organism evidence="1 2">
    <name type="scientific">Echinicola strongylocentroti</name>
    <dbReference type="NCBI Taxonomy" id="1795355"/>
    <lineage>
        <taxon>Bacteria</taxon>
        <taxon>Pseudomonadati</taxon>
        <taxon>Bacteroidota</taxon>
        <taxon>Cytophagia</taxon>
        <taxon>Cytophagales</taxon>
        <taxon>Cyclobacteriaceae</taxon>
        <taxon>Echinicola</taxon>
    </lineage>
</organism>
<proteinExistence type="predicted"/>
<sequence>MSIQTRLQLLGVFCAIFISNQVKGQVGSSTYSSIGAGDMNNSGLTQNQAMGGLGISYGDAWSVNQVNPAMSVKNNVFNFQAAFNYKRYNASTQDSESTLDGGGLSYVTLSFPVKPRKWTIGLGLDQVSTVDYEHLVESPVVNSDLSSISRMRGRGGISEVYVNTGFELFKNFNLGIQGSYLFGSTIKRQQITLLDDDGVLAGAQTQYYDRMTIHDFGLKGGAHYALRTGDRSRLNFGAIYQVFGELNGKAYANVTDLDDASNLDSEGQVIFDNEKGNIYLPNKLGYGASFEKINKFVIGLEAQHQDFTQYESFLGRNDDLGKSFRIALGGQFIPDIYSIESVFMRSTFRAGIEFEQTPYLIGDNKVNDIGINFGASVPMNSLSLLNFAVKLGQRGTTEGGLVQEDYVKFSLGFSINDNSWFYKKVFE</sequence>
<name>A0A2Z4IIF7_9BACT</name>
<evidence type="ECO:0008006" key="3">
    <source>
        <dbReference type="Google" id="ProtNLM"/>
    </source>
</evidence>
<dbReference type="EMBL" id="CP030041">
    <property type="protein sequence ID" value="AWW30519.1"/>
    <property type="molecule type" value="Genomic_DNA"/>
</dbReference>
<gene>
    <name evidence="1" type="ORF">DN752_10495</name>
</gene>
<dbReference type="RefSeq" id="WP_112783900.1">
    <property type="nucleotide sequence ID" value="NZ_CP030041.1"/>
</dbReference>